<dbReference type="Proteomes" id="UP001652660">
    <property type="component" value="Chromosome 9c"/>
</dbReference>
<dbReference type="PROSITE" id="PS50158">
    <property type="entry name" value="ZF_CCHC"/>
    <property type="match status" value="1"/>
</dbReference>
<accession>A0ABM4VMH2</accession>
<feature type="domain" description="CCHC-type" evidence="2">
    <location>
        <begin position="149"/>
        <end position="162"/>
    </location>
</feature>
<evidence type="ECO:0000313" key="4">
    <source>
        <dbReference type="RefSeq" id="XP_071920729.1"/>
    </source>
</evidence>
<keyword evidence="3" id="KW-1185">Reference proteome</keyword>
<keyword evidence="1" id="KW-0479">Metal-binding</keyword>
<evidence type="ECO:0000256" key="1">
    <source>
        <dbReference type="PROSITE-ProRule" id="PRU00047"/>
    </source>
</evidence>
<dbReference type="PANTHER" id="PTHR31286:SF167">
    <property type="entry name" value="OS09G0268800 PROTEIN"/>
    <property type="match status" value="1"/>
</dbReference>
<organism evidence="3 4">
    <name type="scientific">Coffea arabica</name>
    <name type="common">Arabian coffee</name>
    <dbReference type="NCBI Taxonomy" id="13443"/>
    <lineage>
        <taxon>Eukaryota</taxon>
        <taxon>Viridiplantae</taxon>
        <taxon>Streptophyta</taxon>
        <taxon>Embryophyta</taxon>
        <taxon>Tracheophyta</taxon>
        <taxon>Spermatophyta</taxon>
        <taxon>Magnoliopsida</taxon>
        <taxon>eudicotyledons</taxon>
        <taxon>Gunneridae</taxon>
        <taxon>Pentapetalae</taxon>
        <taxon>asterids</taxon>
        <taxon>lamiids</taxon>
        <taxon>Gentianales</taxon>
        <taxon>Rubiaceae</taxon>
        <taxon>Ixoroideae</taxon>
        <taxon>Gardenieae complex</taxon>
        <taxon>Bertiereae - Coffeeae clade</taxon>
        <taxon>Coffeeae</taxon>
        <taxon>Coffea</taxon>
    </lineage>
</organism>
<reference evidence="4" key="1">
    <citation type="submission" date="2025-08" db="UniProtKB">
        <authorList>
            <consortium name="RefSeq"/>
        </authorList>
    </citation>
    <scope>IDENTIFICATION</scope>
    <source>
        <tissue evidence="4">Leaves</tissue>
    </source>
</reference>
<dbReference type="PANTHER" id="PTHR31286">
    <property type="entry name" value="GLYCINE-RICH CELL WALL STRUCTURAL PROTEIN 1.8-LIKE"/>
    <property type="match status" value="1"/>
</dbReference>
<evidence type="ECO:0000259" key="2">
    <source>
        <dbReference type="PROSITE" id="PS50158"/>
    </source>
</evidence>
<sequence length="180" mass="21089">MTKAWMSEKIQITKLHDQILQIFFPMEEEANRIVDQGPWCFDKDLLIVKPRRYGEANKVEDFYHTSFWIHIKGLPLKCYTKDMEQKIGKNFSGCSVIQIRENLDNGGRFFRMSATVNILKPLRRTIVLRGPDEGHIYALLWYEKLPIMCFNCGIIGHIAKKCIAIEMGKEMHKIFNMEFG</sequence>
<dbReference type="InterPro" id="IPR040256">
    <property type="entry name" value="At4g02000-like"/>
</dbReference>
<protein>
    <recommendedName>
        <fullName evidence="2">CCHC-type domain-containing protein</fullName>
    </recommendedName>
</protein>
<dbReference type="RefSeq" id="XP_071920729.1">
    <property type="nucleotide sequence ID" value="XM_072064628.1"/>
</dbReference>
<dbReference type="InterPro" id="IPR025836">
    <property type="entry name" value="Zn_knuckle_CX2CX4HX4C"/>
</dbReference>
<dbReference type="InterPro" id="IPR036875">
    <property type="entry name" value="Znf_CCHC_sf"/>
</dbReference>
<keyword evidence="1" id="KW-0862">Zinc</keyword>
<evidence type="ECO:0000313" key="3">
    <source>
        <dbReference type="Proteomes" id="UP001652660"/>
    </source>
</evidence>
<gene>
    <name evidence="4" type="primary">LOC140014204</name>
</gene>
<dbReference type="InterPro" id="IPR001878">
    <property type="entry name" value="Znf_CCHC"/>
</dbReference>
<name>A0ABM4VMH2_COFAR</name>
<dbReference type="Pfam" id="PF14392">
    <property type="entry name" value="zf-CCHC_4"/>
    <property type="match status" value="1"/>
</dbReference>
<keyword evidence="1" id="KW-0863">Zinc-finger</keyword>
<dbReference type="SUPFAM" id="SSF57756">
    <property type="entry name" value="Retrovirus zinc finger-like domains"/>
    <property type="match status" value="1"/>
</dbReference>
<proteinExistence type="predicted"/>
<dbReference type="GeneID" id="140014204"/>